<dbReference type="Proteomes" id="UP000398389">
    <property type="component" value="Unassembled WGS sequence"/>
</dbReference>
<feature type="transmembrane region" description="Helical" evidence="1">
    <location>
        <begin position="155"/>
        <end position="180"/>
    </location>
</feature>
<protein>
    <recommendedName>
        <fullName evidence="4">Letm1 RBD domain-containing protein</fullName>
    </recommendedName>
</protein>
<dbReference type="GO" id="GO:0030003">
    <property type="term" value="P:intracellular monoatomic cation homeostasis"/>
    <property type="evidence" value="ECO:0007669"/>
    <property type="project" value="TreeGrafter"/>
</dbReference>
<keyword evidence="1" id="KW-0812">Transmembrane</keyword>
<evidence type="ECO:0008006" key="4">
    <source>
        <dbReference type="Google" id="ProtNLM"/>
    </source>
</evidence>
<keyword evidence="1" id="KW-1133">Transmembrane helix</keyword>
<sequence>MSSQLVVRAGAAVPLARPLVSLLYVLRRVPTAGLTDTANAITTLPHVMDPNATGLFAKGKQIVKLYKSGIVNVWHNYKSSRELLKTFQKAAGSSRPSSAEAVTQTILDKAAADRIAIEHERGDSKDPTIYTDIEVGITRAQYQTLLRTPKDAFKLPLFSIIFCIFFETTPLLVMIFPGIVPSTCILPGQERKAVARREALINNLHGKHYPKVAFGTSPYKLKTDALRDLTVTVGAVPQFAARVLSHNSLARRLEAHLSQVRADSYMLAWTQSPVRENVVGAAVWALNERELVRACHARAIPAFTSDGTARSVQDLRAELFLWTANFLELKADAGFLLSWQPAESLDQLYINQTIL</sequence>
<dbReference type="OrthoDB" id="73691at2759"/>
<dbReference type="PANTHER" id="PTHR14009">
    <property type="entry name" value="LEUCINE ZIPPER-EF-HAND CONTAINING TRANSMEMBRANE PROTEIN"/>
    <property type="match status" value="1"/>
</dbReference>
<name>A0A5E8C9I2_9ASCO</name>
<dbReference type="GO" id="GO:0005743">
    <property type="term" value="C:mitochondrial inner membrane"/>
    <property type="evidence" value="ECO:0007669"/>
    <property type="project" value="InterPro"/>
</dbReference>
<dbReference type="InterPro" id="IPR044202">
    <property type="entry name" value="LETM1/MDM38-like"/>
</dbReference>
<dbReference type="EMBL" id="CABVLU010000005">
    <property type="protein sequence ID" value="VVT58668.1"/>
    <property type="molecule type" value="Genomic_DNA"/>
</dbReference>
<dbReference type="GeneID" id="43585135"/>
<dbReference type="AlphaFoldDB" id="A0A5E8C9I2"/>
<accession>A0A5E8C9I2</accession>
<evidence type="ECO:0000256" key="1">
    <source>
        <dbReference type="SAM" id="Phobius"/>
    </source>
</evidence>
<keyword evidence="3" id="KW-1185">Reference proteome</keyword>
<gene>
    <name evidence="2" type="ORF">SAPINGB_P006324</name>
</gene>
<dbReference type="PANTHER" id="PTHR14009:SF1">
    <property type="entry name" value="MITOCHONDRIAL PROTON_CALCIUM EXCHANGER PROTEIN"/>
    <property type="match status" value="1"/>
</dbReference>
<evidence type="ECO:0000313" key="2">
    <source>
        <dbReference type="EMBL" id="VVT58668.1"/>
    </source>
</evidence>
<proteinExistence type="predicted"/>
<evidence type="ECO:0000313" key="3">
    <source>
        <dbReference type="Proteomes" id="UP000398389"/>
    </source>
</evidence>
<dbReference type="RefSeq" id="XP_031856926.1">
    <property type="nucleotide sequence ID" value="XM_032001035.1"/>
</dbReference>
<organism evidence="2 3">
    <name type="scientific">Magnusiomyces paraingens</name>
    <dbReference type="NCBI Taxonomy" id="2606893"/>
    <lineage>
        <taxon>Eukaryota</taxon>
        <taxon>Fungi</taxon>
        <taxon>Dikarya</taxon>
        <taxon>Ascomycota</taxon>
        <taxon>Saccharomycotina</taxon>
        <taxon>Dipodascomycetes</taxon>
        <taxon>Dipodascales</taxon>
        <taxon>Dipodascaceae</taxon>
        <taxon>Magnusiomyces</taxon>
    </lineage>
</organism>
<reference evidence="2 3" key="1">
    <citation type="submission" date="2019-09" db="EMBL/GenBank/DDBJ databases">
        <authorList>
            <person name="Brejova B."/>
        </authorList>
    </citation>
    <scope>NUCLEOTIDE SEQUENCE [LARGE SCALE GENOMIC DNA]</scope>
</reference>
<keyword evidence="1" id="KW-0472">Membrane</keyword>